<dbReference type="SUPFAM" id="SSF57938">
    <property type="entry name" value="DnaJ/Hsp40 cysteine-rich domain"/>
    <property type="match status" value="1"/>
</dbReference>
<dbReference type="GO" id="GO:0008270">
    <property type="term" value="F:zinc ion binding"/>
    <property type="evidence" value="ECO:0007669"/>
    <property type="project" value="UniProtKB-KW"/>
</dbReference>
<dbReference type="Gene3D" id="2.60.260.20">
    <property type="entry name" value="Urease metallochaperone UreE, N-terminal domain"/>
    <property type="match status" value="2"/>
</dbReference>
<gene>
    <name evidence="11" type="ORF">M622_10000</name>
</gene>
<evidence type="ECO:0000259" key="10">
    <source>
        <dbReference type="PROSITE" id="PS51188"/>
    </source>
</evidence>
<dbReference type="InterPro" id="IPR008971">
    <property type="entry name" value="HSP40/DnaJ_pept-bd"/>
</dbReference>
<dbReference type="Pfam" id="PF00226">
    <property type="entry name" value="DnaJ"/>
    <property type="match status" value="1"/>
</dbReference>
<evidence type="ECO:0000256" key="2">
    <source>
        <dbReference type="ARBA" id="ARBA00022723"/>
    </source>
</evidence>
<dbReference type="CDD" id="cd10719">
    <property type="entry name" value="DnaJ_zf"/>
    <property type="match status" value="1"/>
</dbReference>
<reference evidence="11 12" key="1">
    <citation type="submission" date="2013-06" db="EMBL/GenBank/DDBJ databases">
        <title>Draft genome sequence of Thauera terpenica.</title>
        <authorList>
            <person name="Liu B."/>
            <person name="Frostegard A.H."/>
            <person name="Shapleigh J.P."/>
        </authorList>
    </citation>
    <scope>NUCLEOTIDE SEQUENCE [LARGE SCALE GENOMIC DNA]</scope>
    <source>
        <strain evidence="11 12">58Eu</strain>
    </source>
</reference>
<proteinExistence type="predicted"/>
<dbReference type="SMART" id="SM00271">
    <property type="entry name" value="DnaJ"/>
    <property type="match status" value="1"/>
</dbReference>
<dbReference type="InterPro" id="IPR002939">
    <property type="entry name" value="DnaJ_C"/>
</dbReference>
<dbReference type="PROSITE" id="PS51188">
    <property type="entry name" value="ZF_CR"/>
    <property type="match status" value="1"/>
</dbReference>
<keyword evidence="3" id="KW-0677">Repeat</keyword>
<dbReference type="EMBL" id="ATJV01000013">
    <property type="protein sequence ID" value="EPZ17055.1"/>
    <property type="molecule type" value="Genomic_DNA"/>
</dbReference>
<keyword evidence="6" id="KW-0346">Stress response</keyword>
<sequence>MRDAYKLLGLKPGVSPTDIKRAFRRLAMHWHPDRNDDPVATEHFKALRRAHDRLLDALSTAAADGAAAPEQDTATSSGHGAASSTAPDSDVRGADRFMELELEFEEAFSGGSKQIRLSQSAPCTHCEGRGEVKLSFTRLCTPCRGTGRVRSSDRLQHCPVCAGRGYRSVEACPSCEGSGKQSVERWLALSLPAGLIDGDSLRLAGEGEPHPEFVARPGDLHLHIRLRPHALYSRRGRDLLLQRPLSALRLLLGGEVRIPHPGGERTVKVDAGTASARSVCFHGEGFPARAGRPCGNLIIEFEPITVGEIDASLRERLEALETELQRKLSDYFPELAAWEANWLQDRRP</sequence>
<keyword evidence="1" id="KW-0235">DNA replication</keyword>
<dbReference type="Pfam" id="PF01556">
    <property type="entry name" value="DnaJ_C"/>
    <property type="match status" value="1"/>
</dbReference>
<dbReference type="InterPro" id="IPR036410">
    <property type="entry name" value="HSP_DnaJ_Cys-rich_dom_sf"/>
</dbReference>
<comment type="caution">
    <text evidence="11">The sequence shown here is derived from an EMBL/GenBank/DDBJ whole genome shotgun (WGS) entry which is preliminary data.</text>
</comment>
<evidence type="ECO:0000256" key="3">
    <source>
        <dbReference type="ARBA" id="ARBA00022737"/>
    </source>
</evidence>
<dbReference type="CDD" id="cd06257">
    <property type="entry name" value="DnaJ"/>
    <property type="match status" value="1"/>
</dbReference>
<evidence type="ECO:0000313" key="11">
    <source>
        <dbReference type="EMBL" id="EPZ17055.1"/>
    </source>
</evidence>
<evidence type="ECO:0000256" key="8">
    <source>
        <dbReference type="SAM" id="MobiDB-lite"/>
    </source>
</evidence>
<dbReference type="PATRIC" id="fig|1348657.5.peg.531"/>
<organism evidence="11 12">
    <name type="scientific">Thauera terpenica 58Eu</name>
    <dbReference type="NCBI Taxonomy" id="1348657"/>
    <lineage>
        <taxon>Bacteria</taxon>
        <taxon>Pseudomonadati</taxon>
        <taxon>Pseudomonadota</taxon>
        <taxon>Betaproteobacteria</taxon>
        <taxon>Rhodocyclales</taxon>
        <taxon>Zoogloeaceae</taxon>
        <taxon>Thauera</taxon>
    </lineage>
</organism>
<dbReference type="Gene3D" id="2.10.230.10">
    <property type="entry name" value="Heat shock protein DnaJ, cysteine-rich domain"/>
    <property type="match status" value="1"/>
</dbReference>
<name>S9ZI53_9RHOO</name>
<dbReference type="SUPFAM" id="SSF46565">
    <property type="entry name" value="Chaperone J-domain"/>
    <property type="match status" value="1"/>
</dbReference>
<dbReference type="GO" id="GO:0005737">
    <property type="term" value="C:cytoplasm"/>
    <property type="evidence" value="ECO:0007669"/>
    <property type="project" value="TreeGrafter"/>
</dbReference>
<dbReference type="GO" id="GO:0031072">
    <property type="term" value="F:heat shock protein binding"/>
    <property type="evidence" value="ECO:0007669"/>
    <property type="project" value="InterPro"/>
</dbReference>
<dbReference type="InterPro" id="IPR001305">
    <property type="entry name" value="HSP_DnaJ_Cys-rich_dom"/>
</dbReference>
<dbReference type="PROSITE" id="PS50076">
    <property type="entry name" value="DNAJ_2"/>
    <property type="match status" value="1"/>
</dbReference>
<feature type="domain" description="J" evidence="9">
    <location>
        <begin position="3"/>
        <end position="67"/>
    </location>
</feature>
<protein>
    <recommendedName>
        <fullName evidence="13">J domain-containing protein</fullName>
    </recommendedName>
</protein>
<dbReference type="GO" id="GO:0042026">
    <property type="term" value="P:protein refolding"/>
    <property type="evidence" value="ECO:0007669"/>
    <property type="project" value="TreeGrafter"/>
</dbReference>
<dbReference type="RefSeq" id="WP_021247983.1">
    <property type="nucleotide sequence ID" value="NZ_ATJV01000013.1"/>
</dbReference>
<feature type="domain" description="CR-type" evidence="10">
    <location>
        <begin position="110"/>
        <end position="184"/>
    </location>
</feature>
<dbReference type="PANTHER" id="PTHR43096">
    <property type="entry name" value="DNAJ HOMOLOG 1, MITOCHONDRIAL-RELATED"/>
    <property type="match status" value="1"/>
</dbReference>
<dbReference type="PRINTS" id="PR00625">
    <property type="entry name" value="JDOMAIN"/>
</dbReference>
<dbReference type="InterPro" id="IPR036869">
    <property type="entry name" value="J_dom_sf"/>
</dbReference>
<feature type="compositionally biased region" description="Low complexity" evidence="8">
    <location>
        <begin position="62"/>
        <end position="86"/>
    </location>
</feature>
<evidence type="ECO:0000256" key="7">
    <source>
        <dbReference type="PROSITE-ProRule" id="PRU00546"/>
    </source>
</evidence>
<dbReference type="Gene3D" id="1.10.287.110">
    <property type="entry name" value="DnaJ domain"/>
    <property type="match status" value="1"/>
</dbReference>
<dbReference type="PANTHER" id="PTHR43096:SF10">
    <property type="entry name" value="CHAPERONE PROTEIN DNAJ A6, CHLOROPLASTIC"/>
    <property type="match status" value="1"/>
</dbReference>
<evidence type="ECO:0008006" key="13">
    <source>
        <dbReference type="Google" id="ProtNLM"/>
    </source>
</evidence>
<dbReference type="InterPro" id="IPR001623">
    <property type="entry name" value="DnaJ_domain"/>
</dbReference>
<dbReference type="CDD" id="cd10747">
    <property type="entry name" value="DnaJ_C"/>
    <property type="match status" value="1"/>
</dbReference>
<dbReference type="STRING" id="1348657.M622_10000"/>
<dbReference type="eggNOG" id="COG0484">
    <property type="taxonomic scope" value="Bacteria"/>
</dbReference>
<keyword evidence="5 7" id="KW-0862">Zinc</keyword>
<evidence type="ECO:0000259" key="9">
    <source>
        <dbReference type="PROSITE" id="PS50076"/>
    </source>
</evidence>
<dbReference type="Proteomes" id="UP000015455">
    <property type="component" value="Unassembled WGS sequence"/>
</dbReference>
<feature type="region of interest" description="Disordered" evidence="8">
    <location>
        <begin position="62"/>
        <end position="92"/>
    </location>
</feature>
<evidence type="ECO:0000313" key="12">
    <source>
        <dbReference type="Proteomes" id="UP000015455"/>
    </source>
</evidence>
<accession>S9ZI53</accession>
<dbReference type="GO" id="GO:0006260">
    <property type="term" value="P:DNA replication"/>
    <property type="evidence" value="ECO:0007669"/>
    <property type="project" value="UniProtKB-KW"/>
</dbReference>
<keyword evidence="2 7" id="KW-0479">Metal-binding</keyword>
<dbReference type="SUPFAM" id="SSF49493">
    <property type="entry name" value="HSP40/DnaJ peptide-binding domain"/>
    <property type="match status" value="2"/>
</dbReference>
<dbReference type="AlphaFoldDB" id="S9ZI53"/>
<evidence type="ECO:0000256" key="1">
    <source>
        <dbReference type="ARBA" id="ARBA00022705"/>
    </source>
</evidence>
<feature type="zinc finger region" description="CR-type" evidence="7">
    <location>
        <begin position="110"/>
        <end position="184"/>
    </location>
</feature>
<keyword evidence="4 7" id="KW-0863">Zinc-finger</keyword>
<evidence type="ECO:0000256" key="5">
    <source>
        <dbReference type="ARBA" id="ARBA00022833"/>
    </source>
</evidence>
<evidence type="ECO:0000256" key="4">
    <source>
        <dbReference type="ARBA" id="ARBA00022771"/>
    </source>
</evidence>
<evidence type="ECO:0000256" key="6">
    <source>
        <dbReference type="ARBA" id="ARBA00023016"/>
    </source>
</evidence>
<dbReference type="GO" id="GO:0051082">
    <property type="term" value="F:unfolded protein binding"/>
    <property type="evidence" value="ECO:0007669"/>
    <property type="project" value="InterPro"/>
</dbReference>
<keyword evidence="12" id="KW-1185">Reference proteome</keyword>